<accession>A0A816P3R4</accession>
<evidence type="ECO:0000313" key="1">
    <source>
        <dbReference type="EMBL" id="CAF2043430.1"/>
    </source>
</evidence>
<dbReference type="AlphaFoldDB" id="A0A816P3R4"/>
<dbReference type="Proteomes" id="UP001295469">
    <property type="component" value="Chromosome A09"/>
</dbReference>
<organism evidence="1">
    <name type="scientific">Brassica napus</name>
    <name type="common">Rape</name>
    <dbReference type="NCBI Taxonomy" id="3708"/>
    <lineage>
        <taxon>Eukaryota</taxon>
        <taxon>Viridiplantae</taxon>
        <taxon>Streptophyta</taxon>
        <taxon>Embryophyta</taxon>
        <taxon>Tracheophyta</taxon>
        <taxon>Spermatophyta</taxon>
        <taxon>Magnoliopsida</taxon>
        <taxon>eudicotyledons</taxon>
        <taxon>Gunneridae</taxon>
        <taxon>Pentapetalae</taxon>
        <taxon>rosids</taxon>
        <taxon>malvids</taxon>
        <taxon>Brassicales</taxon>
        <taxon>Brassicaceae</taxon>
        <taxon>Brassiceae</taxon>
        <taxon>Brassica</taxon>
    </lineage>
</organism>
<protein>
    <submittedName>
        <fullName evidence="1">(rape) hypothetical protein</fullName>
    </submittedName>
</protein>
<name>A0A816P3R4_BRANA</name>
<gene>
    <name evidence="1" type="ORF">DARMORV10_A09P30310.1</name>
</gene>
<proteinExistence type="predicted"/>
<dbReference type="EMBL" id="HG994363">
    <property type="protein sequence ID" value="CAF2043430.1"/>
    <property type="molecule type" value="Genomic_DNA"/>
</dbReference>
<reference evidence="1" key="1">
    <citation type="submission" date="2021-01" db="EMBL/GenBank/DDBJ databases">
        <authorList>
            <consortium name="Genoscope - CEA"/>
            <person name="William W."/>
        </authorList>
    </citation>
    <scope>NUCLEOTIDE SEQUENCE</scope>
</reference>
<sequence length="68" mass="7628">MVMTTIMMCTKMPTNNQNCTCTLTVCNRSTLVIQEKLMFRGREEIVPPGIKVCPVMSSDYSKPVKLGQ</sequence>